<organism evidence="1">
    <name type="scientific">freshwater metagenome</name>
    <dbReference type="NCBI Taxonomy" id="449393"/>
    <lineage>
        <taxon>unclassified sequences</taxon>
        <taxon>metagenomes</taxon>
        <taxon>ecological metagenomes</taxon>
    </lineage>
</organism>
<gene>
    <name evidence="1" type="ORF">UFOPK2969_00767</name>
</gene>
<dbReference type="EMBL" id="CAFAAD010000045">
    <property type="protein sequence ID" value="CAB4790557.1"/>
    <property type="molecule type" value="Genomic_DNA"/>
</dbReference>
<proteinExistence type="predicted"/>
<accession>A0A6J6X941</accession>
<sequence>MGGDLEGPAIGLAPDGAEPLTLGPHRIGPALDEAFGLRRECIGGQINISAIGHIPAKKEVAYDTAYQIELVPRRGEPLSKWGRSFKHRKEAIGNHRAEATGTSPTGQTEFLCRGVTGLSVLGSPRNHATH</sequence>
<dbReference type="AlphaFoldDB" id="A0A6J6X941"/>
<protein>
    <submittedName>
        <fullName evidence="1">Unannotated protein</fullName>
    </submittedName>
</protein>
<reference evidence="1" key="1">
    <citation type="submission" date="2020-05" db="EMBL/GenBank/DDBJ databases">
        <authorList>
            <person name="Chiriac C."/>
            <person name="Salcher M."/>
            <person name="Ghai R."/>
            <person name="Kavagutti S V."/>
        </authorList>
    </citation>
    <scope>NUCLEOTIDE SEQUENCE</scope>
</reference>
<dbReference type="AntiFam" id="ANF00195">
    <property type="entry name" value="Shadow ORF (opposite cca)"/>
</dbReference>
<evidence type="ECO:0000313" key="1">
    <source>
        <dbReference type="EMBL" id="CAB4790557.1"/>
    </source>
</evidence>
<name>A0A6J6X941_9ZZZZ</name>